<proteinExistence type="predicted"/>
<dbReference type="Gene3D" id="1.10.443.10">
    <property type="entry name" value="Intergrase catalytic core"/>
    <property type="match status" value="1"/>
</dbReference>
<evidence type="ECO:0000259" key="2">
    <source>
        <dbReference type="Pfam" id="PF00589"/>
    </source>
</evidence>
<dbReference type="InterPro" id="IPR013762">
    <property type="entry name" value="Integrase-like_cat_sf"/>
</dbReference>
<evidence type="ECO:0000313" key="3">
    <source>
        <dbReference type="EMBL" id="EQD75977.1"/>
    </source>
</evidence>
<keyword evidence="1" id="KW-0233">DNA recombination</keyword>
<dbReference type="EMBL" id="AUZX01002602">
    <property type="protein sequence ID" value="EQD75977.1"/>
    <property type="molecule type" value="Genomic_DNA"/>
</dbReference>
<name>T1C1V2_9ZZZZ</name>
<dbReference type="SUPFAM" id="SSF56349">
    <property type="entry name" value="DNA breaking-rejoining enzymes"/>
    <property type="match status" value="1"/>
</dbReference>
<protein>
    <submittedName>
        <fullName evidence="3">Integrase family protein</fullName>
    </submittedName>
</protein>
<sequence length="77" mass="8310">APDLYSGHSLRRGFAGWANTNGWDVRALMEYVGWKDVHSAMRYIDGGDPFARAKIESGLAASDPLLSLPPAPGHPSM</sequence>
<dbReference type="GO" id="GO:0006310">
    <property type="term" value="P:DNA recombination"/>
    <property type="evidence" value="ECO:0007669"/>
    <property type="project" value="UniProtKB-KW"/>
</dbReference>
<dbReference type="InterPro" id="IPR011010">
    <property type="entry name" value="DNA_brk_join_enz"/>
</dbReference>
<dbReference type="InterPro" id="IPR002104">
    <property type="entry name" value="Integrase_catalytic"/>
</dbReference>
<feature type="domain" description="Tyr recombinase" evidence="2">
    <location>
        <begin position="6"/>
        <end position="45"/>
    </location>
</feature>
<dbReference type="GO" id="GO:0003677">
    <property type="term" value="F:DNA binding"/>
    <property type="evidence" value="ECO:0007669"/>
    <property type="project" value="InterPro"/>
</dbReference>
<feature type="non-terminal residue" evidence="3">
    <location>
        <position position="1"/>
    </location>
</feature>
<dbReference type="AlphaFoldDB" id="T1C1V2"/>
<reference evidence="3" key="1">
    <citation type="submission" date="2013-08" db="EMBL/GenBank/DDBJ databases">
        <authorList>
            <person name="Mendez C."/>
            <person name="Richter M."/>
            <person name="Ferrer M."/>
            <person name="Sanchez J."/>
        </authorList>
    </citation>
    <scope>NUCLEOTIDE SEQUENCE</scope>
</reference>
<organism evidence="3">
    <name type="scientific">mine drainage metagenome</name>
    <dbReference type="NCBI Taxonomy" id="410659"/>
    <lineage>
        <taxon>unclassified sequences</taxon>
        <taxon>metagenomes</taxon>
        <taxon>ecological metagenomes</taxon>
    </lineage>
</organism>
<evidence type="ECO:0000256" key="1">
    <source>
        <dbReference type="ARBA" id="ARBA00023172"/>
    </source>
</evidence>
<reference evidence="3" key="2">
    <citation type="journal article" date="2014" name="ISME J.">
        <title>Microbial stratification in low pH oxic and suboxic macroscopic growths along an acid mine drainage.</title>
        <authorList>
            <person name="Mendez-Garcia C."/>
            <person name="Mesa V."/>
            <person name="Sprenger R.R."/>
            <person name="Richter M."/>
            <person name="Diez M.S."/>
            <person name="Solano J."/>
            <person name="Bargiela R."/>
            <person name="Golyshina O.V."/>
            <person name="Manteca A."/>
            <person name="Ramos J.L."/>
            <person name="Gallego J.R."/>
            <person name="Llorente I."/>
            <person name="Martins Dos Santos V.A."/>
            <person name="Jensen O.N."/>
            <person name="Pelaez A.I."/>
            <person name="Sanchez J."/>
            <person name="Ferrer M."/>
        </authorList>
    </citation>
    <scope>NUCLEOTIDE SEQUENCE</scope>
</reference>
<comment type="caution">
    <text evidence="3">The sequence shown here is derived from an EMBL/GenBank/DDBJ whole genome shotgun (WGS) entry which is preliminary data.</text>
</comment>
<gene>
    <name evidence="3" type="ORF">B1A_03534</name>
</gene>
<accession>T1C1V2</accession>
<dbReference type="GO" id="GO:0015074">
    <property type="term" value="P:DNA integration"/>
    <property type="evidence" value="ECO:0007669"/>
    <property type="project" value="InterPro"/>
</dbReference>
<dbReference type="Pfam" id="PF00589">
    <property type="entry name" value="Phage_integrase"/>
    <property type="match status" value="1"/>
</dbReference>